<feature type="region of interest" description="Disordered" evidence="2">
    <location>
        <begin position="306"/>
        <end position="349"/>
    </location>
</feature>
<feature type="compositionally biased region" description="Basic and acidic residues" evidence="2">
    <location>
        <begin position="308"/>
        <end position="326"/>
    </location>
</feature>
<keyword evidence="4" id="KW-0067">ATP-binding</keyword>
<reference evidence="4" key="1">
    <citation type="submission" date="2023-06" db="EMBL/GenBank/DDBJ databases">
        <title>Survivors Of The Sea: Transcriptome response of Skeletonema marinoi to long-term dormancy.</title>
        <authorList>
            <person name="Pinder M.I.M."/>
            <person name="Kourtchenko O."/>
            <person name="Robertson E.K."/>
            <person name="Larsson T."/>
            <person name="Maumus F."/>
            <person name="Osuna-Cruz C.M."/>
            <person name="Vancaester E."/>
            <person name="Stenow R."/>
            <person name="Vandepoele K."/>
            <person name="Ploug H."/>
            <person name="Bruchert V."/>
            <person name="Godhe A."/>
            <person name="Topel M."/>
        </authorList>
    </citation>
    <scope>NUCLEOTIDE SEQUENCE</scope>
    <source>
        <strain evidence="4">R05AC</strain>
    </source>
</reference>
<accession>A0AAD8Y9J6</accession>
<dbReference type="Pfam" id="PF03457">
    <property type="entry name" value="HA"/>
    <property type="match status" value="3"/>
</dbReference>
<dbReference type="GO" id="GO:0004386">
    <property type="term" value="F:helicase activity"/>
    <property type="evidence" value="ECO:0007669"/>
    <property type="project" value="UniProtKB-KW"/>
</dbReference>
<dbReference type="InterPro" id="IPR005114">
    <property type="entry name" value="Helicase_assoc"/>
</dbReference>
<feature type="coiled-coil region" evidence="1">
    <location>
        <begin position="9"/>
        <end position="50"/>
    </location>
</feature>
<comment type="caution">
    <text evidence="4">The sequence shown here is derived from an EMBL/GenBank/DDBJ whole genome shotgun (WGS) entry which is preliminary data.</text>
</comment>
<keyword evidence="4" id="KW-0347">Helicase</keyword>
<keyword evidence="4" id="KW-0547">Nucleotide-binding</keyword>
<keyword evidence="1" id="KW-0175">Coiled coil</keyword>
<evidence type="ECO:0000313" key="5">
    <source>
        <dbReference type="Proteomes" id="UP001224775"/>
    </source>
</evidence>
<evidence type="ECO:0000256" key="1">
    <source>
        <dbReference type="SAM" id="Coils"/>
    </source>
</evidence>
<feature type="domain" description="Helicase-associated" evidence="3">
    <location>
        <begin position="136"/>
        <end position="205"/>
    </location>
</feature>
<keyword evidence="4" id="KW-0378">Hydrolase</keyword>
<feature type="domain" description="Helicase-associated" evidence="3">
    <location>
        <begin position="61"/>
        <end position="130"/>
    </location>
</feature>
<evidence type="ECO:0000313" key="4">
    <source>
        <dbReference type="EMBL" id="KAK1742037.1"/>
    </source>
</evidence>
<sequence length="349" mass="41153">MNNEPNSLIDQANFSLDTAKADLDLHEAELEAAQSRYNDAKSRYDDAMQRFLEADLLRVCRWNQMYHKFVQWKEDHNGDTIVQTTKNSSDDGKKLAKWVQNQRVFYKYYINGDTKHIKQHRITALDNLGFVWNVFEHQWNANFEELKQYHAEKKTFEVPKRQNCKLATFVLTMRNAMKKRNEGIVVQKDVTLTEERIDKLNSINFHWGLKRPPRKQKVPAINMLTDYDQQYQLLASFKEEYGHLKVSKMLQEWVKGESEPSNKEYKRLPAFVAAIKKEHDAYREGKPSILNVERVEQLTALGIKWKKPLNEPRKNTRSKEEDPNRETRKRRKTDEEAGDSAYEATAVNI</sequence>
<dbReference type="AlphaFoldDB" id="A0AAD8Y9J6"/>
<evidence type="ECO:0000259" key="3">
    <source>
        <dbReference type="Pfam" id="PF03457"/>
    </source>
</evidence>
<organism evidence="4 5">
    <name type="scientific">Skeletonema marinoi</name>
    <dbReference type="NCBI Taxonomy" id="267567"/>
    <lineage>
        <taxon>Eukaryota</taxon>
        <taxon>Sar</taxon>
        <taxon>Stramenopiles</taxon>
        <taxon>Ochrophyta</taxon>
        <taxon>Bacillariophyta</taxon>
        <taxon>Coscinodiscophyceae</taxon>
        <taxon>Thalassiosirophycidae</taxon>
        <taxon>Thalassiosirales</taxon>
        <taxon>Skeletonemataceae</taxon>
        <taxon>Skeletonema</taxon>
        <taxon>Skeletonema marinoi-dohrnii complex</taxon>
    </lineage>
</organism>
<protein>
    <submittedName>
        <fullName evidence="4">Helicase-associated domain-containing protein</fullName>
    </submittedName>
</protein>
<proteinExistence type="predicted"/>
<dbReference type="Gene3D" id="6.10.140.530">
    <property type="match status" value="2"/>
</dbReference>
<dbReference type="PANTHER" id="PTHR33418">
    <property type="entry name" value="HELICASE-ASSOCIATED"/>
    <property type="match status" value="1"/>
</dbReference>
<dbReference type="Proteomes" id="UP001224775">
    <property type="component" value="Unassembled WGS sequence"/>
</dbReference>
<gene>
    <name evidence="4" type="ORF">QTG54_007610</name>
</gene>
<feature type="domain" description="Helicase-associated" evidence="3">
    <location>
        <begin position="226"/>
        <end position="302"/>
    </location>
</feature>
<dbReference type="EMBL" id="JATAAI010000012">
    <property type="protein sequence ID" value="KAK1742037.1"/>
    <property type="molecule type" value="Genomic_DNA"/>
</dbReference>
<keyword evidence="5" id="KW-1185">Reference proteome</keyword>
<dbReference type="PANTHER" id="PTHR33418:SF1">
    <property type="entry name" value="HELICASE-ASSOCIATED DOMAIN-CONTAINING PROTEIN"/>
    <property type="match status" value="1"/>
</dbReference>
<evidence type="ECO:0000256" key="2">
    <source>
        <dbReference type="SAM" id="MobiDB-lite"/>
    </source>
</evidence>
<name>A0AAD8Y9J6_9STRA</name>